<evidence type="ECO:0000313" key="7">
    <source>
        <dbReference type="EMBL" id="SHO63134.1"/>
    </source>
</evidence>
<dbReference type="STRING" id="1073327.SAMN04488108_2549"/>
<dbReference type="PRINTS" id="PR01021">
    <property type="entry name" value="OMPADOMAIN"/>
</dbReference>
<proteinExistence type="predicted"/>
<dbReference type="InterPro" id="IPR011042">
    <property type="entry name" value="6-blade_b-propeller_TolB-like"/>
</dbReference>
<dbReference type="Pfam" id="PF07676">
    <property type="entry name" value="PD40"/>
    <property type="match status" value="1"/>
</dbReference>
<evidence type="ECO:0000256" key="3">
    <source>
        <dbReference type="ARBA" id="ARBA00023237"/>
    </source>
</evidence>
<dbReference type="PANTHER" id="PTHR30329">
    <property type="entry name" value="STATOR ELEMENT OF FLAGELLAR MOTOR COMPLEX"/>
    <property type="match status" value="1"/>
</dbReference>
<dbReference type="SUPFAM" id="SSF103088">
    <property type="entry name" value="OmpA-like"/>
    <property type="match status" value="1"/>
</dbReference>
<dbReference type="InterPro" id="IPR036737">
    <property type="entry name" value="OmpA-like_sf"/>
</dbReference>
<dbReference type="Pfam" id="PF00691">
    <property type="entry name" value="OmpA"/>
    <property type="match status" value="1"/>
</dbReference>
<feature type="signal peptide" evidence="5">
    <location>
        <begin position="1"/>
        <end position="19"/>
    </location>
</feature>
<keyword evidence="3" id="KW-0998">Cell outer membrane</keyword>
<evidence type="ECO:0000313" key="8">
    <source>
        <dbReference type="Proteomes" id="UP000184609"/>
    </source>
</evidence>
<gene>
    <name evidence="7" type="ORF">SAMN04488108_2549</name>
</gene>
<keyword evidence="8" id="KW-1185">Reference proteome</keyword>
<dbReference type="PANTHER" id="PTHR30329:SF21">
    <property type="entry name" value="LIPOPROTEIN YIAD-RELATED"/>
    <property type="match status" value="1"/>
</dbReference>
<dbReference type="InterPro" id="IPR006665">
    <property type="entry name" value="OmpA-like"/>
</dbReference>
<evidence type="ECO:0000259" key="6">
    <source>
        <dbReference type="PROSITE" id="PS51123"/>
    </source>
</evidence>
<evidence type="ECO:0000256" key="4">
    <source>
        <dbReference type="PROSITE-ProRule" id="PRU00473"/>
    </source>
</evidence>
<dbReference type="Gene3D" id="2.120.10.30">
    <property type="entry name" value="TolB, C-terminal domain"/>
    <property type="match status" value="1"/>
</dbReference>
<dbReference type="AlphaFoldDB" id="A0A1M7ZE35"/>
<evidence type="ECO:0000256" key="1">
    <source>
        <dbReference type="ARBA" id="ARBA00004442"/>
    </source>
</evidence>
<feature type="domain" description="OmpA-like" evidence="6">
    <location>
        <begin position="526"/>
        <end position="640"/>
    </location>
</feature>
<dbReference type="RefSeq" id="WP_073572171.1">
    <property type="nucleotide sequence ID" value="NZ_FRXN01000003.1"/>
</dbReference>
<name>A0A1M7ZE35_9BACT</name>
<evidence type="ECO:0000256" key="2">
    <source>
        <dbReference type="ARBA" id="ARBA00023136"/>
    </source>
</evidence>
<dbReference type="SUPFAM" id="SSF82171">
    <property type="entry name" value="DPP6 N-terminal domain-like"/>
    <property type="match status" value="1"/>
</dbReference>
<organism evidence="7 8">
    <name type="scientific">Algoriphagus zhangzhouensis</name>
    <dbReference type="NCBI Taxonomy" id="1073327"/>
    <lineage>
        <taxon>Bacteria</taxon>
        <taxon>Pseudomonadati</taxon>
        <taxon>Bacteroidota</taxon>
        <taxon>Cytophagia</taxon>
        <taxon>Cytophagales</taxon>
        <taxon>Cyclobacteriaceae</taxon>
        <taxon>Algoriphagus</taxon>
    </lineage>
</organism>
<dbReference type="OrthoDB" id="9809364at2"/>
<dbReference type="Proteomes" id="UP000184609">
    <property type="component" value="Unassembled WGS sequence"/>
</dbReference>
<keyword evidence="5" id="KW-0732">Signal</keyword>
<sequence>MRPVFLSFLLFFLCSYAFSQEFSIIDGRATRFYKEGEELISQRKYPEAIEKFQDAINREGSFIEAYVKMSQLLITMGDLEEAERVAESGRSRLSGKNAKPKHSADIGWVFTNIYLKKGDFEKALTEFEAVDPLLEDSFRTHMYYKEMKAQMDFIKSQLGNVMSIEIEILEDPLNNFQLQYFPVLTADGEQILFTKRDGTGNFDKEDIFTAYMNPEGGWTLPQSIAETINSQYNEGTCSVTADGNILIYTSCDAPDSEGSCDLYIAYKVNGRWQRPKNMGKKVNSRYWDSQPSLSADGRILFFSSNRRGGLGGNDIYYSVRMPDGSWSDAKNLGETVNTPKDEISPFMFFNNEILFFASNGHMGFGGMDIFLTRVEEGEFHEPENLGLPINDQLDQVALFITAQKDYAYYTELKSEHTEQDRSLLYRFKFPKEIYLGENLTVTGGKVFNSKTGEPIDATLSLISLTNDSTLYEFKADGKTGEFMMLYPEKSISGLYVEKKGFLPKIFNVERDKIQNVKDLEVQLTPVASGEEFVFENIFFDFDKYDLKSESLTSLKRLVKFLNENPNVNILVTGHTDNVGSSSYNQTLSLQRATSVQTYLIENGMLPGRVLVEGKGDTVPMVPNTTLANQALNRRITIKVL</sequence>
<dbReference type="Gene3D" id="3.30.1330.60">
    <property type="entry name" value="OmpA-like domain"/>
    <property type="match status" value="1"/>
</dbReference>
<dbReference type="CDD" id="cd07185">
    <property type="entry name" value="OmpA_C-like"/>
    <property type="match status" value="1"/>
</dbReference>
<dbReference type="InterPro" id="IPR050330">
    <property type="entry name" value="Bact_OuterMem_StrucFunc"/>
</dbReference>
<dbReference type="PROSITE" id="PS51123">
    <property type="entry name" value="OMPA_2"/>
    <property type="match status" value="1"/>
</dbReference>
<feature type="chain" id="PRO_5012884527" evidence="5">
    <location>
        <begin position="20"/>
        <end position="640"/>
    </location>
</feature>
<accession>A0A1M7ZE35</accession>
<comment type="subcellular location">
    <subcellularLocation>
        <location evidence="1">Cell outer membrane</location>
    </subcellularLocation>
</comment>
<keyword evidence="2 4" id="KW-0472">Membrane</keyword>
<protein>
    <submittedName>
        <fullName evidence="7">Outer membrane protein OmpA</fullName>
    </submittedName>
</protein>
<dbReference type="InterPro" id="IPR006664">
    <property type="entry name" value="OMP_bac"/>
</dbReference>
<dbReference type="Gene3D" id="1.25.40.10">
    <property type="entry name" value="Tetratricopeptide repeat domain"/>
    <property type="match status" value="1"/>
</dbReference>
<dbReference type="SUPFAM" id="SSF48452">
    <property type="entry name" value="TPR-like"/>
    <property type="match status" value="1"/>
</dbReference>
<dbReference type="GO" id="GO:0009279">
    <property type="term" value="C:cell outer membrane"/>
    <property type="evidence" value="ECO:0007669"/>
    <property type="project" value="UniProtKB-SubCell"/>
</dbReference>
<reference evidence="8" key="1">
    <citation type="submission" date="2016-12" db="EMBL/GenBank/DDBJ databases">
        <authorList>
            <person name="Varghese N."/>
            <person name="Submissions S."/>
        </authorList>
    </citation>
    <scope>NUCLEOTIDE SEQUENCE [LARGE SCALE GENOMIC DNA]</scope>
    <source>
        <strain evidence="8">DSM 25035</strain>
    </source>
</reference>
<dbReference type="EMBL" id="FRXN01000003">
    <property type="protein sequence ID" value="SHO63134.1"/>
    <property type="molecule type" value="Genomic_DNA"/>
</dbReference>
<dbReference type="InterPro" id="IPR011990">
    <property type="entry name" value="TPR-like_helical_dom_sf"/>
</dbReference>
<evidence type="ECO:0000256" key="5">
    <source>
        <dbReference type="SAM" id="SignalP"/>
    </source>
</evidence>
<dbReference type="InterPro" id="IPR011659">
    <property type="entry name" value="WD40"/>
</dbReference>